<evidence type="ECO:0000313" key="1">
    <source>
        <dbReference type="EMBL" id="ORX46369.1"/>
    </source>
</evidence>
<proteinExistence type="predicted"/>
<organism evidence="1 2">
    <name type="scientific">Piromyces finnis</name>
    <dbReference type="NCBI Taxonomy" id="1754191"/>
    <lineage>
        <taxon>Eukaryota</taxon>
        <taxon>Fungi</taxon>
        <taxon>Fungi incertae sedis</taxon>
        <taxon>Chytridiomycota</taxon>
        <taxon>Chytridiomycota incertae sedis</taxon>
        <taxon>Neocallimastigomycetes</taxon>
        <taxon>Neocallimastigales</taxon>
        <taxon>Neocallimastigaceae</taxon>
        <taxon>Piromyces</taxon>
    </lineage>
</organism>
<evidence type="ECO:0000313" key="2">
    <source>
        <dbReference type="Proteomes" id="UP000193719"/>
    </source>
</evidence>
<name>A0A1Y1V3J9_9FUNG</name>
<accession>A0A1Y1V3J9</accession>
<feature type="non-terminal residue" evidence="1">
    <location>
        <position position="132"/>
    </location>
</feature>
<feature type="non-terminal residue" evidence="1">
    <location>
        <position position="1"/>
    </location>
</feature>
<gene>
    <name evidence="1" type="ORF">BCR36DRAFT_245795</name>
</gene>
<dbReference type="EMBL" id="MCFH01000035">
    <property type="protein sequence ID" value="ORX46369.1"/>
    <property type="molecule type" value="Genomic_DNA"/>
</dbReference>
<comment type="caution">
    <text evidence="1">The sequence shown here is derived from an EMBL/GenBank/DDBJ whole genome shotgun (WGS) entry which is preliminary data.</text>
</comment>
<sequence length="132" mass="15278">DSYFCKNDNCVLVDNFLKHFFIEFPDENKNNKLYILPVRDLTFENITYQYNCIDNICVSAYCSSNSQCLYDKCVNNKCIHNKDVSVVHCTYVIDKFLGMEKTPSYMHCGIQDGESCNSNKECSSKLCKNQIC</sequence>
<keyword evidence="2" id="KW-1185">Reference proteome</keyword>
<dbReference type="AlphaFoldDB" id="A0A1Y1V3J9"/>
<dbReference type="Proteomes" id="UP000193719">
    <property type="component" value="Unassembled WGS sequence"/>
</dbReference>
<reference evidence="1 2" key="1">
    <citation type="submission" date="2016-08" db="EMBL/GenBank/DDBJ databases">
        <title>Genomes of anaerobic fungi encode conserved fungal cellulosomes for biomass hydrolysis.</title>
        <authorList>
            <consortium name="DOE Joint Genome Institute"/>
            <person name="Haitjema C.H."/>
            <person name="Gilmore S.P."/>
            <person name="Henske J.K."/>
            <person name="Solomon K.V."/>
            <person name="De Groot R."/>
            <person name="Kuo A."/>
            <person name="Mondo S.J."/>
            <person name="Salamov A.A."/>
            <person name="Labutti K."/>
            <person name="Zhao Z."/>
            <person name="Chiniquy J."/>
            <person name="Barry K."/>
            <person name="Brewer H.M."/>
            <person name="Purvine S.O."/>
            <person name="Wright A.T."/>
            <person name="Boxma B."/>
            <person name="Van Alen T."/>
            <person name="Hackstein J.H."/>
            <person name="Baker S.E."/>
            <person name="Grigoriev I.V."/>
            <person name="O'Malley M.A."/>
        </authorList>
    </citation>
    <scope>NUCLEOTIDE SEQUENCE [LARGE SCALE GENOMIC DNA]</scope>
    <source>
        <strain evidence="2">finn</strain>
    </source>
</reference>
<reference evidence="1 2" key="2">
    <citation type="submission" date="2016-08" db="EMBL/GenBank/DDBJ databases">
        <title>Pervasive Adenine N6-methylation of Active Genes in Fungi.</title>
        <authorList>
            <consortium name="DOE Joint Genome Institute"/>
            <person name="Mondo S.J."/>
            <person name="Dannebaum R.O."/>
            <person name="Kuo R.C."/>
            <person name="Labutti K."/>
            <person name="Haridas S."/>
            <person name="Kuo A."/>
            <person name="Salamov A."/>
            <person name="Ahrendt S.R."/>
            <person name="Lipzen A."/>
            <person name="Sullivan W."/>
            <person name="Andreopoulos W.B."/>
            <person name="Clum A."/>
            <person name="Lindquist E."/>
            <person name="Daum C."/>
            <person name="Ramamoorthy G.K."/>
            <person name="Gryganskyi A."/>
            <person name="Culley D."/>
            <person name="Magnuson J.K."/>
            <person name="James T.Y."/>
            <person name="O'Malley M.A."/>
            <person name="Stajich J.E."/>
            <person name="Spatafora J.W."/>
            <person name="Visel A."/>
            <person name="Grigoriev I.V."/>
        </authorList>
    </citation>
    <scope>NUCLEOTIDE SEQUENCE [LARGE SCALE GENOMIC DNA]</scope>
    <source>
        <strain evidence="2">finn</strain>
    </source>
</reference>
<protein>
    <submittedName>
        <fullName evidence="1">Uncharacterized protein</fullName>
    </submittedName>
</protein>